<sequence length="166" mass="17801">MTRNATMAAVGVLSVLALVTAALGLYRVFSFVAAATILSVFAVATIERSGSEFDLAPYAGLIGLLGAFFLAGLAGIWLTWAPGAADYSYALGLPIPTLLYFGFIWLLPLTAAIYYAFLFDRVAGEEIVESVLEDAREAQRRESFPLAPDRSERPLEATDGGERADE</sequence>
<feature type="transmembrane region" description="Helical" evidence="2">
    <location>
        <begin position="98"/>
        <end position="117"/>
    </location>
</feature>
<dbReference type="Proteomes" id="UP000011531">
    <property type="component" value="Unassembled WGS sequence"/>
</dbReference>
<dbReference type="STRING" id="1227498.C492_01428"/>
<keyword evidence="2" id="KW-0812">Transmembrane</keyword>
<proteinExistence type="predicted"/>
<dbReference type="OrthoDB" id="307011at2157"/>
<dbReference type="EMBL" id="AOIA01000018">
    <property type="protein sequence ID" value="ELY66200.1"/>
    <property type="molecule type" value="Genomic_DNA"/>
</dbReference>
<feature type="transmembrane region" description="Helical" evidence="2">
    <location>
        <begin position="58"/>
        <end position="78"/>
    </location>
</feature>
<evidence type="ECO:0000256" key="2">
    <source>
        <dbReference type="SAM" id="Phobius"/>
    </source>
</evidence>
<evidence type="ECO:0000313" key="3">
    <source>
        <dbReference type="EMBL" id="ELY66200.1"/>
    </source>
</evidence>
<gene>
    <name evidence="3" type="ORF">C492_01428</name>
</gene>
<feature type="region of interest" description="Disordered" evidence="1">
    <location>
        <begin position="139"/>
        <end position="166"/>
    </location>
</feature>
<protein>
    <submittedName>
        <fullName evidence="3">Uncharacterized protein</fullName>
    </submittedName>
</protein>
<dbReference type="AlphaFoldDB" id="L9XWQ4"/>
<name>L9XWQ4_9EURY</name>
<dbReference type="RefSeq" id="WP_008419806.1">
    <property type="nucleotide sequence ID" value="NZ_AOIA01000018.1"/>
</dbReference>
<evidence type="ECO:0000256" key="1">
    <source>
        <dbReference type="SAM" id="MobiDB-lite"/>
    </source>
</evidence>
<keyword evidence="2" id="KW-0472">Membrane</keyword>
<feature type="transmembrane region" description="Helical" evidence="2">
    <location>
        <begin position="27"/>
        <end position="46"/>
    </location>
</feature>
<comment type="caution">
    <text evidence="3">The sequence shown here is derived from an EMBL/GenBank/DDBJ whole genome shotgun (WGS) entry which is preliminary data.</text>
</comment>
<accession>L9XWQ4</accession>
<keyword evidence="2" id="KW-1133">Transmembrane helix</keyword>
<organism evidence="3 4">
    <name type="scientific">Natronococcus jeotgali DSM 18795</name>
    <dbReference type="NCBI Taxonomy" id="1227498"/>
    <lineage>
        <taxon>Archaea</taxon>
        <taxon>Methanobacteriati</taxon>
        <taxon>Methanobacteriota</taxon>
        <taxon>Stenosarchaea group</taxon>
        <taxon>Halobacteria</taxon>
        <taxon>Halobacteriales</taxon>
        <taxon>Natrialbaceae</taxon>
        <taxon>Natronococcus</taxon>
    </lineage>
</organism>
<reference evidence="3 4" key="1">
    <citation type="journal article" date="2014" name="PLoS Genet.">
        <title>Phylogenetically driven sequencing of extremely halophilic archaea reveals strategies for static and dynamic osmo-response.</title>
        <authorList>
            <person name="Becker E.A."/>
            <person name="Seitzer P.M."/>
            <person name="Tritt A."/>
            <person name="Larsen D."/>
            <person name="Krusor M."/>
            <person name="Yao A.I."/>
            <person name="Wu D."/>
            <person name="Madern D."/>
            <person name="Eisen J.A."/>
            <person name="Darling A.E."/>
            <person name="Facciotti M.T."/>
        </authorList>
    </citation>
    <scope>NUCLEOTIDE SEQUENCE [LARGE SCALE GENOMIC DNA]</scope>
    <source>
        <strain evidence="3 4">DSM 18795</strain>
    </source>
</reference>
<keyword evidence="4" id="KW-1185">Reference proteome</keyword>
<evidence type="ECO:0000313" key="4">
    <source>
        <dbReference type="Proteomes" id="UP000011531"/>
    </source>
</evidence>